<dbReference type="RefSeq" id="XP_056039763.1">
    <property type="nucleotide sequence ID" value="XM_056182923.1"/>
</dbReference>
<dbReference type="InterPro" id="IPR011547">
    <property type="entry name" value="SLC26A/SulP_dom"/>
</dbReference>
<feature type="transmembrane region" description="Helical" evidence="5">
    <location>
        <begin position="190"/>
        <end position="214"/>
    </location>
</feature>
<evidence type="ECO:0000259" key="6">
    <source>
        <dbReference type="PROSITE" id="PS50801"/>
    </source>
</evidence>
<dbReference type="PROSITE" id="PS50801">
    <property type="entry name" value="STAS"/>
    <property type="match status" value="1"/>
</dbReference>
<dbReference type="GeneID" id="80877612"/>
<dbReference type="Gene3D" id="3.30.750.24">
    <property type="entry name" value="STAS domain"/>
    <property type="match status" value="1"/>
</dbReference>
<comment type="subcellular location">
    <subcellularLocation>
        <location evidence="1">Membrane</location>
        <topology evidence="1">Multi-pass membrane protein</topology>
    </subcellularLocation>
</comment>
<feature type="transmembrane region" description="Helical" evidence="5">
    <location>
        <begin position="329"/>
        <end position="352"/>
    </location>
</feature>
<dbReference type="Pfam" id="PF01740">
    <property type="entry name" value="STAS"/>
    <property type="match status" value="1"/>
</dbReference>
<feature type="transmembrane region" description="Helical" evidence="5">
    <location>
        <begin position="73"/>
        <end position="92"/>
    </location>
</feature>
<dbReference type="CDD" id="cd07042">
    <property type="entry name" value="STAS_SulP_like_sulfate_transporter"/>
    <property type="match status" value="1"/>
</dbReference>
<dbReference type="Proteomes" id="UP001212411">
    <property type="component" value="Chromosome 3"/>
</dbReference>
<dbReference type="InterPro" id="IPR001902">
    <property type="entry name" value="SLC26A/SulP_fam"/>
</dbReference>
<evidence type="ECO:0000256" key="3">
    <source>
        <dbReference type="ARBA" id="ARBA00022989"/>
    </source>
</evidence>
<gene>
    <name evidence="7" type="ORF">SOMG_04136</name>
</gene>
<dbReference type="SUPFAM" id="SSF52091">
    <property type="entry name" value="SpoIIaa-like"/>
    <property type="match status" value="1"/>
</dbReference>
<accession>A0AAE9WGQ5</accession>
<proteinExistence type="predicted"/>
<evidence type="ECO:0000256" key="2">
    <source>
        <dbReference type="ARBA" id="ARBA00022692"/>
    </source>
</evidence>
<keyword evidence="4 5" id="KW-0472">Membrane</keyword>
<dbReference type="GO" id="GO:0016020">
    <property type="term" value="C:membrane"/>
    <property type="evidence" value="ECO:0007669"/>
    <property type="project" value="UniProtKB-SubCell"/>
</dbReference>
<feature type="transmembrane region" description="Helical" evidence="5">
    <location>
        <begin position="156"/>
        <end position="178"/>
    </location>
</feature>
<feature type="transmembrane region" description="Helical" evidence="5">
    <location>
        <begin position="428"/>
        <end position="448"/>
    </location>
</feature>
<name>A0AAE9WGQ5_9SCHI</name>
<evidence type="ECO:0000256" key="5">
    <source>
        <dbReference type="SAM" id="Phobius"/>
    </source>
</evidence>
<feature type="transmembrane region" description="Helical" evidence="5">
    <location>
        <begin position="399"/>
        <end position="421"/>
    </location>
</feature>
<evidence type="ECO:0000256" key="4">
    <source>
        <dbReference type="ARBA" id="ARBA00023136"/>
    </source>
</evidence>
<evidence type="ECO:0000313" key="7">
    <source>
        <dbReference type="EMBL" id="WBW75520.1"/>
    </source>
</evidence>
<feature type="domain" description="STAS" evidence="6">
    <location>
        <begin position="528"/>
        <end position="657"/>
    </location>
</feature>
<dbReference type="InterPro" id="IPR036513">
    <property type="entry name" value="STAS_dom_sf"/>
</dbReference>
<reference evidence="7 8" key="1">
    <citation type="journal article" date="2023" name="G3 (Bethesda)">
        <title>A high-quality reference genome for the fission yeast Schizosaccharomyces osmophilus.</title>
        <authorList>
            <person name="Jia G.S."/>
            <person name="Zhang W.C."/>
            <person name="Liang Y."/>
            <person name="Liu X.H."/>
            <person name="Rhind N."/>
            <person name="Pidoux A."/>
            <person name="Brysch-Herzberg M."/>
            <person name="Du L.L."/>
        </authorList>
    </citation>
    <scope>NUCLEOTIDE SEQUENCE [LARGE SCALE GENOMIC DNA]</scope>
    <source>
        <strain evidence="7 8">CBS 15793</strain>
    </source>
</reference>
<protein>
    <submittedName>
        <fullName evidence="7">Sulfate transmembrane transporter</fullName>
    </submittedName>
</protein>
<feature type="transmembrane region" description="Helical" evidence="5">
    <location>
        <begin position="364"/>
        <end position="387"/>
    </location>
</feature>
<dbReference type="EMBL" id="CP115613">
    <property type="protein sequence ID" value="WBW75520.1"/>
    <property type="molecule type" value="Genomic_DNA"/>
</dbReference>
<keyword evidence="2 5" id="KW-0812">Transmembrane</keyword>
<evidence type="ECO:0000256" key="1">
    <source>
        <dbReference type="ARBA" id="ARBA00004141"/>
    </source>
</evidence>
<dbReference type="Pfam" id="PF00916">
    <property type="entry name" value="Sulfate_transp"/>
    <property type="match status" value="1"/>
</dbReference>
<dbReference type="KEGG" id="som:SOMG_04136"/>
<feature type="transmembrane region" description="Helical" evidence="5">
    <location>
        <begin position="268"/>
        <end position="287"/>
    </location>
</feature>
<dbReference type="InterPro" id="IPR002645">
    <property type="entry name" value="STAS_dom"/>
</dbReference>
<keyword evidence="3 5" id="KW-1133">Transmembrane helix</keyword>
<feature type="transmembrane region" description="Helical" evidence="5">
    <location>
        <begin position="460"/>
        <end position="491"/>
    </location>
</feature>
<dbReference type="GO" id="GO:0055085">
    <property type="term" value="P:transmembrane transport"/>
    <property type="evidence" value="ECO:0007669"/>
    <property type="project" value="InterPro"/>
</dbReference>
<organism evidence="7 8">
    <name type="scientific">Schizosaccharomyces osmophilus</name>
    <dbReference type="NCBI Taxonomy" id="2545709"/>
    <lineage>
        <taxon>Eukaryota</taxon>
        <taxon>Fungi</taxon>
        <taxon>Dikarya</taxon>
        <taxon>Ascomycota</taxon>
        <taxon>Taphrinomycotina</taxon>
        <taxon>Schizosaccharomycetes</taxon>
        <taxon>Schizosaccharomycetales</taxon>
        <taxon>Schizosaccharomycetaceae</taxon>
        <taxon>Schizosaccharomyces</taxon>
    </lineage>
</organism>
<evidence type="ECO:0000313" key="8">
    <source>
        <dbReference type="Proteomes" id="UP001212411"/>
    </source>
</evidence>
<dbReference type="AlphaFoldDB" id="A0AAE9WGQ5"/>
<keyword evidence="8" id="KW-1185">Reference proteome</keyword>
<dbReference type="PANTHER" id="PTHR11814">
    <property type="entry name" value="SULFATE TRANSPORTER"/>
    <property type="match status" value="1"/>
</dbReference>
<sequence length="664" mass="73470">MNFSNSQQPNSSRSALLQKNERLKTNPSYHSLARKSSTWMRANAPTQKPSAFRRLQYYIPVLHWLPNYAFGNFIWDILAGCSTACLSIPVALSYSQTFLGIPPVYSLMGASISPILYSLFTASPLLSVGPEAGICLLIAGNIHQRVIQNSETPEKMAILITGMITFLTGLFTLAAGTFRLGFLDALVSPVLLRGCISSISVIIMINQASVIFGLTHIQPIKSDLPIEKLIFILHNISKSHKFTCAVSMVGIVLFTASRIGKTRFSSRFPRIVSIPDTVLILLVAALLSKQFQWHSVHGVPILGDVETKVIYPRLPLPKLNKLNFISESLQTGLTCAFLSFIDTIIAIKALSTQRSQILRSNRELFSLGLANIGGSLFSGLPICGGYLRSKCNILSGGRTQVSAIACGVIVFLATLYILPIFSHVPNCLLSAMVVSLALSLLTDVTYEIASLVKLRAFYEILMIVSIASITMMLGLETGIIFGLGITILQIIRHATRSRIMFRTTVDENEDNILLEDHASGRSQRIDTLAVDSDDQLRVLVVRIPEPLFFANVSQLEDRLSRLEKYGNPRMHPGEMPYHCVEDLEIVVFDMVGVSSMDSSALFTFRRILARYRNYRTNIYLVSVDPSILQIFEKHGIIEIIGGFNHVFESMKELDAARDTGGRLF</sequence>